<dbReference type="RefSeq" id="WP_027889705.1">
    <property type="nucleotide sequence ID" value="NZ_LT906446.1"/>
</dbReference>
<name>A0A239TJU7_9FIRM</name>
<keyword evidence="2" id="KW-1185">Reference proteome</keyword>
<evidence type="ECO:0000313" key="1">
    <source>
        <dbReference type="EMBL" id="SNU96913.1"/>
    </source>
</evidence>
<dbReference type="AlphaFoldDB" id="A0A239TJU7"/>
<dbReference type="InterPro" id="IPR021373">
    <property type="entry name" value="DUF2993"/>
</dbReference>
<gene>
    <name evidence="1" type="ORF">SAMEA4364220_00665</name>
</gene>
<organism evidence="1 2">
    <name type="scientific">Megamonas hypermegale</name>
    <dbReference type="NCBI Taxonomy" id="158847"/>
    <lineage>
        <taxon>Bacteria</taxon>
        <taxon>Bacillati</taxon>
        <taxon>Bacillota</taxon>
        <taxon>Negativicutes</taxon>
        <taxon>Selenomonadales</taxon>
        <taxon>Selenomonadaceae</taxon>
        <taxon>Megamonas</taxon>
    </lineage>
</organism>
<dbReference type="Pfam" id="PF11209">
    <property type="entry name" value="LmeA"/>
    <property type="match status" value="1"/>
</dbReference>
<dbReference type="Proteomes" id="UP000215383">
    <property type="component" value="Chromosome 1"/>
</dbReference>
<dbReference type="eggNOG" id="ENOG5032T6D">
    <property type="taxonomic scope" value="Bacteria"/>
</dbReference>
<accession>A0A239TJU7</accession>
<evidence type="ECO:0000313" key="2">
    <source>
        <dbReference type="Proteomes" id="UP000215383"/>
    </source>
</evidence>
<reference evidence="1 2" key="1">
    <citation type="submission" date="2017-06" db="EMBL/GenBank/DDBJ databases">
        <authorList>
            <consortium name="Pathogen Informatics"/>
        </authorList>
    </citation>
    <scope>NUCLEOTIDE SEQUENCE [LARGE SCALE GENOMIC DNA]</scope>
    <source>
        <strain evidence="1 2">NCTC10570</strain>
    </source>
</reference>
<dbReference type="GeneID" id="78506693"/>
<dbReference type="EMBL" id="LT906446">
    <property type="protein sequence ID" value="SNU96913.1"/>
    <property type="molecule type" value="Genomic_DNA"/>
</dbReference>
<sequence>MRKLLITIVIVLVLLFGGTVFFLPSLINSQISSKLQQNIHAENITSSVETSPNFMFLFGQVDTLKISADNIDLDKVKLNNLTLSGQDIQISISDLLLARHLVVNSAQNLTVTGTMDEANLTRFLNEKVENISDIQAKIAPDGIEATGKVSFLGREATVHVKGHVLIEGNDLVFRITDADTQSSLFGKIGLSFTKDIPIVQATSLPFEGMQFTNVEQQNGQVLIVATINK</sequence>
<proteinExistence type="predicted"/>
<protein>
    <submittedName>
        <fullName evidence="1">Protein of uncharacterized function (DUF2993)</fullName>
    </submittedName>
</protein>